<gene>
    <name evidence="14" type="ORF">BJ998_002882</name>
</gene>
<dbReference type="Gene3D" id="1.10.3720.10">
    <property type="entry name" value="MetI-like"/>
    <property type="match status" value="1"/>
</dbReference>
<evidence type="ECO:0000259" key="13">
    <source>
        <dbReference type="PROSITE" id="PS50928"/>
    </source>
</evidence>
<keyword evidence="7" id="KW-0653">Protein transport</keyword>
<keyword evidence="15" id="KW-1185">Reference proteome</keyword>
<keyword evidence="4" id="KW-0997">Cell inner membrane</keyword>
<dbReference type="PANTHER" id="PTHR43386">
    <property type="entry name" value="OLIGOPEPTIDE TRANSPORT SYSTEM PERMEASE PROTEIN APPC"/>
    <property type="match status" value="1"/>
</dbReference>
<comment type="similarity">
    <text evidence="10">Belongs to the binding-protein-dependent transport system permease family. OppBC subfamily.</text>
</comment>
<evidence type="ECO:0000313" key="14">
    <source>
        <dbReference type="EMBL" id="MBB5891686.1"/>
    </source>
</evidence>
<sequence length="307" mass="32979">MANATQTATVDGPAADAVRHEFDAKARSQTSIIFGRFVRHRLAMASLGVLILLAIASFVVPLFLKYNYSDTSAGGYLRPGGGHLLGTDQLGRDALAQLLRGTQFSLAIAFTVAISSTIVGVLVGAVAGYLKGFVDNALMRLVDLFLIVPQIALAAILVHAWSSTWWVVAIVLALFNWMQIARITRGEALSLSAREFVEASRAAGAGTWHIVFKHLIPNMVGTITVNATLSVSTAVLTEAALSFIGLGVQLPDTSLGLIVQDNYTQVLLRPWLFWGPFLAIVLISMTISFIGDGLRDAFDPRQTKVRA</sequence>
<keyword evidence="5 12" id="KW-0812">Transmembrane</keyword>
<evidence type="ECO:0000256" key="6">
    <source>
        <dbReference type="ARBA" id="ARBA00022856"/>
    </source>
</evidence>
<dbReference type="SUPFAM" id="SSF161098">
    <property type="entry name" value="MetI-like"/>
    <property type="match status" value="1"/>
</dbReference>
<dbReference type="GO" id="GO:0005886">
    <property type="term" value="C:plasma membrane"/>
    <property type="evidence" value="ECO:0007669"/>
    <property type="project" value="UniProtKB-SubCell"/>
</dbReference>
<comment type="caution">
    <text evidence="14">The sequence shown here is derived from an EMBL/GenBank/DDBJ whole genome shotgun (WGS) entry which is preliminary data.</text>
</comment>
<comment type="subcellular location">
    <subcellularLocation>
        <location evidence="1">Cell inner membrane</location>
        <topology evidence="1">Multi-pass membrane protein</topology>
    </subcellularLocation>
    <subcellularLocation>
        <location evidence="12">Cell membrane</location>
        <topology evidence="12">Multi-pass membrane protein</topology>
    </subcellularLocation>
</comment>
<evidence type="ECO:0000256" key="1">
    <source>
        <dbReference type="ARBA" id="ARBA00004429"/>
    </source>
</evidence>
<dbReference type="PANTHER" id="PTHR43386:SF2">
    <property type="entry name" value="OLIGOPEPTIDE TRANSPORT SYSTEM PERMEASE PROTEIN OPPC"/>
    <property type="match status" value="1"/>
</dbReference>
<evidence type="ECO:0000256" key="2">
    <source>
        <dbReference type="ARBA" id="ARBA00022448"/>
    </source>
</evidence>
<name>A0A7W9KFM4_9PSEU</name>
<keyword evidence="2 12" id="KW-0813">Transport</keyword>
<proteinExistence type="inferred from homology"/>
<dbReference type="InterPro" id="IPR050366">
    <property type="entry name" value="BP-dependent_transpt_permease"/>
</dbReference>
<dbReference type="Proteomes" id="UP000585638">
    <property type="component" value="Unassembled WGS sequence"/>
</dbReference>
<feature type="transmembrane region" description="Helical" evidence="12">
    <location>
        <begin position="223"/>
        <end position="251"/>
    </location>
</feature>
<evidence type="ECO:0000256" key="8">
    <source>
        <dbReference type="ARBA" id="ARBA00022989"/>
    </source>
</evidence>
<reference evidence="14 15" key="1">
    <citation type="submission" date="2020-08" db="EMBL/GenBank/DDBJ databases">
        <title>Sequencing the genomes of 1000 actinobacteria strains.</title>
        <authorList>
            <person name="Klenk H.-P."/>
        </authorList>
    </citation>
    <scope>NUCLEOTIDE SEQUENCE [LARGE SCALE GENOMIC DNA]</scope>
    <source>
        <strain evidence="14 15">DSM 43851</strain>
    </source>
</reference>
<dbReference type="PROSITE" id="PS50928">
    <property type="entry name" value="ABC_TM1"/>
    <property type="match status" value="1"/>
</dbReference>
<evidence type="ECO:0000256" key="3">
    <source>
        <dbReference type="ARBA" id="ARBA00022475"/>
    </source>
</evidence>
<evidence type="ECO:0000256" key="10">
    <source>
        <dbReference type="ARBA" id="ARBA00024202"/>
    </source>
</evidence>
<keyword evidence="8 12" id="KW-1133">Transmembrane helix</keyword>
<dbReference type="InterPro" id="IPR000515">
    <property type="entry name" value="MetI-like"/>
</dbReference>
<keyword evidence="6" id="KW-0571">Peptide transport</keyword>
<feature type="transmembrane region" description="Helical" evidence="12">
    <location>
        <begin position="164"/>
        <end position="184"/>
    </location>
</feature>
<accession>A0A7W9KFM4</accession>
<dbReference type="AlphaFoldDB" id="A0A7W9KFM4"/>
<feature type="transmembrane region" description="Helical" evidence="12">
    <location>
        <begin position="42"/>
        <end position="64"/>
    </location>
</feature>
<dbReference type="InterPro" id="IPR035906">
    <property type="entry name" value="MetI-like_sf"/>
</dbReference>
<evidence type="ECO:0000256" key="11">
    <source>
        <dbReference type="ARBA" id="ARBA00072251"/>
    </source>
</evidence>
<dbReference type="CDD" id="cd06261">
    <property type="entry name" value="TM_PBP2"/>
    <property type="match status" value="1"/>
</dbReference>
<dbReference type="GO" id="GO:0055085">
    <property type="term" value="P:transmembrane transport"/>
    <property type="evidence" value="ECO:0007669"/>
    <property type="project" value="InterPro"/>
</dbReference>
<feature type="transmembrane region" description="Helical" evidence="12">
    <location>
        <begin position="137"/>
        <end position="158"/>
    </location>
</feature>
<evidence type="ECO:0000256" key="12">
    <source>
        <dbReference type="RuleBase" id="RU363032"/>
    </source>
</evidence>
<evidence type="ECO:0000256" key="4">
    <source>
        <dbReference type="ARBA" id="ARBA00022519"/>
    </source>
</evidence>
<evidence type="ECO:0000313" key="15">
    <source>
        <dbReference type="Proteomes" id="UP000585638"/>
    </source>
</evidence>
<organism evidence="14 15">
    <name type="scientific">Kutzneria kofuensis</name>
    <dbReference type="NCBI Taxonomy" id="103725"/>
    <lineage>
        <taxon>Bacteria</taxon>
        <taxon>Bacillati</taxon>
        <taxon>Actinomycetota</taxon>
        <taxon>Actinomycetes</taxon>
        <taxon>Pseudonocardiales</taxon>
        <taxon>Pseudonocardiaceae</taxon>
        <taxon>Kutzneria</taxon>
    </lineage>
</organism>
<protein>
    <recommendedName>
        <fullName evidence="11">Oligopeptide transport system permease protein OppC</fullName>
    </recommendedName>
</protein>
<dbReference type="GO" id="GO:0015833">
    <property type="term" value="P:peptide transport"/>
    <property type="evidence" value="ECO:0007669"/>
    <property type="project" value="UniProtKB-KW"/>
</dbReference>
<evidence type="ECO:0000256" key="9">
    <source>
        <dbReference type="ARBA" id="ARBA00023136"/>
    </source>
</evidence>
<dbReference type="Pfam" id="PF12911">
    <property type="entry name" value="OppC_N"/>
    <property type="match status" value="1"/>
</dbReference>
<dbReference type="RefSeq" id="WP_184861968.1">
    <property type="nucleotide sequence ID" value="NZ_BAAAWY010000006.1"/>
</dbReference>
<dbReference type="InterPro" id="IPR025966">
    <property type="entry name" value="OppC_N"/>
</dbReference>
<evidence type="ECO:0000256" key="5">
    <source>
        <dbReference type="ARBA" id="ARBA00022692"/>
    </source>
</evidence>
<dbReference type="EMBL" id="JACHIR010000001">
    <property type="protein sequence ID" value="MBB5891686.1"/>
    <property type="molecule type" value="Genomic_DNA"/>
</dbReference>
<evidence type="ECO:0000256" key="7">
    <source>
        <dbReference type="ARBA" id="ARBA00022927"/>
    </source>
</evidence>
<dbReference type="GO" id="GO:0015031">
    <property type="term" value="P:protein transport"/>
    <property type="evidence" value="ECO:0007669"/>
    <property type="project" value="UniProtKB-KW"/>
</dbReference>
<keyword evidence="3" id="KW-1003">Cell membrane</keyword>
<dbReference type="Pfam" id="PF00528">
    <property type="entry name" value="BPD_transp_1"/>
    <property type="match status" value="1"/>
</dbReference>
<feature type="domain" description="ABC transmembrane type-1" evidence="13">
    <location>
        <begin position="106"/>
        <end position="291"/>
    </location>
</feature>
<keyword evidence="9 12" id="KW-0472">Membrane</keyword>
<feature type="transmembrane region" description="Helical" evidence="12">
    <location>
        <begin position="271"/>
        <end position="291"/>
    </location>
</feature>
<feature type="transmembrane region" description="Helical" evidence="12">
    <location>
        <begin position="104"/>
        <end position="130"/>
    </location>
</feature>